<feature type="chain" id="PRO_5029003603" evidence="1">
    <location>
        <begin position="23"/>
        <end position="114"/>
    </location>
</feature>
<keyword evidence="1" id="KW-0732">Signal</keyword>
<evidence type="ECO:0000256" key="1">
    <source>
        <dbReference type="SAM" id="SignalP"/>
    </source>
</evidence>
<reference evidence="2" key="1">
    <citation type="journal article" date="2013" name="Genetics">
        <title>The draft genome and transcriptome of Panagrellus redivivus are shaped by the harsh demands of a free-living lifestyle.</title>
        <authorList>
            <person name="Srinivasan J."/>
            <person name="Dillman A.R."/>
            <person name="Macchietto M.G."/>
            <person name="Heikkinen L."/>
            <person name="Lakso M."/>
            <person name="Fracchia K.M."/>
            <person name="Antoshechkin I."/>
            <person name="Mortazavi A."/>
            <person name="Wong G."/>
            <person name="Sternberg P.W."/>
        </authorList>
    </citation>
    <scope>NUCLEOTIDE SEQUENCE [LARGE SCALE GENOMIC DNA]</scope>
    <source>
        <strain evidence="2">MT8872</strain>
    </source>
</reference>
<protein>
    <submittedName>
        <fullName evidence="3">Secreted protein</fullName>
    </submittedName>
</protein>
<dbReference type="AlphaFoldDB" id="A0A7E4VBP0"/>
<dbReference type="Proteomes" id="UP000492821">
    <property type="component" value="Unassembled WGS sequence"/>
</dbReference>
<feature type="signal peptide" evidence="1">
    <location>
        <begin position="1"/>
        <end position="22"/>
    </location>
</feature>
<evidence type="ECO:0000313" key="2">
    <source>
        <dbReference type="Proteomes" id="UP000492821"/>
    </source>
</evidence>
<name>A0A7E4VBP0_PANRE</name>
<organism evidence="2 3">
    <name type="scientific">Panagrellus redivivus</name>
    <name type="common">Microworm</name>
    <dbReference type="NCBI Taxonomy" id="6233"/>
    <lineage>
        <taxon>Eukaryota</taxon>
        <taxon>Metazoa</taxon>
        <taxon>Ecdysozoa</taxon>
        <taxon>Nematoda</taxon>
        <taxon>Chromadorea</taxon>
        <taxon>Rhabditida</taxon>
        <taxon>Tylenchina</taxon>
        <taxon>Panagrolaimomorpha</taxon>
        <taxon>Panagrolaimoidea</taxon>
        <taxon>Panagrolaimidae</taxon>
        <taxon>Panagrellus</taxon>
    </lineage>
</organism>
<sequence length="114" mass="12761">MIISYLIVLVLSAVTAITTITAYPMETKHNNALAHAIEDTFWVEEYGKVPIFAANYVRARLSTFGEDGLVHPCARTRTPSCGEEQITIHARGKSSPFKQRTGSIFESEMYYCII</sequence>
<accession>A0A7E4VBP0</accession>
<proteinExistence type="predicted"/>
<dbReference type="WBParaSite" id="Pan_g18492.t1">
    <property type="protein sequence ID" value="Pan_g18492.t1"/>
    <property type="gene ID" value="Pan_g18492"/>
</dbReference>
<evidence type="ECO:0000313" key="3">
    <source>
        <dbReference type="WBParaSite" id="Pan_g18492.t1"/>
    </source>
</evidence>
<keyword evidence="2" id="KW-1185">Reference proteome</keyword>
<reference evidence="3" key="2">
    <citation type="submission" date="2020-10" db="UniProtKB">
        <authorList>
            <consortium name="WormBaseParasite"/>
        </authorList>
    </citation>
    <scope>IDENTIFICATION</scope>
</reference>